<organism evidence="5 6">
    <name type="scientific">Mugilogobius chulae</name>
    <name type="common">yellowstripe goby</name>
    <dbReference type="NCBI Taxonomy" id="88201"/>
    <lineage>
        <taxon>Eukaryota</taxon>
        <taxon>Metazoa</taxon>
        <taxon>Chordata</taxon>
        <taxon>Craniata</taxon>
        <taxon>Vertebrata</taxon>
        <taxon>Euteleostomi</taxon>
        <taxon>Actinopterygii</taxon>
        <taxon>Neopterygii</taxon>
        <taxon>Teleostei</taxon>
        <taxon>Neoteleostei</taxon>
        <taxon>Acanthomorphata</taxon>
        <taxon>Gobiaria</taxon>
        <taxon>Gobiiformes</taxon>
        <taxon>Gobioidei</taxon>
        <taxon>Gobiidae</taxon>
        <taxon>Gobionellinae</taxon>
        <taxon>Mugilogobius</taxon>
    </lineage>
</organism>
<evidence type="ECO:0000256" key="2">
    <source>
        <dbReference type="ARBA" id="ARBA00022723"/>
    </source>
</evidence>
<evidence type="ECO:0000313" key="6">
    <source>
        <dbReference type="Proteomes" id="UP001460270"/>
    </source>
</evidence>
<dbReference type="SUPFAM" id="SSF53098">
    <property type="entry name" value="Ribonuclease H-like"/>
    <property type="match status" value="1"/>
</dbReference>
<comment type="cofactor">
    <cofactor evidence="1">
        <name>a divalent metal cation</name>
        <dbReference type="ChEBI" id="CHEBI:60240"/>
    </cofactor>
</comment>
<name>A0AAW0PPT0_9GOBI</name>
<dbReference type="Pfam" id="PF13359">
    <property type="entry name" value="DDE_Tnp_4"/>
    <property type="match status" value="1"/>
</dbReference>
<keyword evidence="6" id="KW-1185">Reference proteome</keyword>
<evidence type="ECO:0000313" key="5">
    <source>
        <dbReference type="EMBL" id="KAK7925357.1"/>
    </source>
</evidence>
<protein>
    <submittedName>
        <fullName evidence="5">Uncharacterized protein</fullName>
    </submittedName>
</protein>
<evidence type="ECO:0000259" key="4">
    <source>
        <dbReference type="Pfam" id="PF18658"/>
    </source>
</evidence>
<dbReference type="InterPro" id="IPR027806">
    <property type="entry name" value="HARBI1_dom"/>
</dbReference>
<dbReference type="AlphaFoldDB" id="A0AAW0PPT0"/>
<accession>A0AAW0PPT0</accession>
<dbReference type="PANTHER" id="PTHR45913">
    <property type="entry name" value="EPM2A-INTERACTING PROTEIN 1"/>
    <property type="match status" value="1"/>
</dbReference>
<feature type="domain" description="DDE Tnp4" evidence="3">
    <location>
        <begin position="619"/>
        <end position="778"/>
    </location>
</feature>
<evidence type="ECO:0000259" key="3">
    <source>
        <dbReference type="Pfam" id="PF13359"/>
    </source>
</evidence>
<keyword evidence="2" id="KW-0479">Metal-binding</keyword>
<reference evidence="6" key="1">
    <citation type="submission" date="2024-04" db="EMBL/GenBank/DDBJ databases">
        <title>Salinicola lusitanus LLJ914,a marine bacterium isolated from the Okinawa Trough.</title>
        <authorList>
            <person name="Li J."/>
        </authorList>
    </citation>
    <scope>NUCLEOTIDE SEQUENCE [LARGE SCALE GENOMIC DNA]</scope>
</reference>
<dbReference type="GO" id="GO:0046872">
    <property type="term" value="F:metal ion binding"/>
    <property type="evidence" value="ECO:0007669"/>
    <property type="project" value="UniProtKB-KW"/>
</dbReference>
<dbReference type="InterPro" id="IPR040647">
    <property type="entry name" value="SPIN-DOC_Znf-C2H2"/>
</dbReference>
<dbReference type="EMBL" id="JBBPFD010000005">
    <property type="protein sequence ID" value="KAK7925357.1"/>
    <property type="molecule type" value="Genomic_DNA"/>
</dbReference>
<feature type="domain" description="SPIN-DOC-like zinc-finger" evidence="4">
    <location>
        <begin position="16"/>
        <end position="60"/>
    </location>
</feature>
<sequence length="785" mass="89723">MATEGSKKKKTYHFHPEWQDDYFFTMMNSKCVCLICKTSISIAKKGNLERHFKTVHKTYEKDFPAKSELRKTKIKELKCQLAAQQALFTRPNTRAKAATIASFRVSHVLAKHKKAFKDGDLVKEAFLEAADSLFGDFKNKAEIITAIKDIQLSRNTVTRRCEEIAENIHGKLMEDINECDFFSLQFDESTDMTDVAQLCVFIRMVFGDLSTKEEILAILPLKGHTRGEDIFQAFIELVDQINLPISKLVSITTDGAPAMVGRSNGFIALCKKHEGFPNFIHYHCIIHQQALCGKVLNMEDVMNVSMKIVNSIRARSLQRRLFRSHAEDSDAEHTELLLHTDVRWLSRGKFLARFSELLPEIKNFLDENKDAMHNKLRDKQWLLDLAFLTDLTGTLNELNVQLQGKEKTIIEMISSVNFFKRKLQLLLTKLQRHDLRYFESMRAELQRQGKRADEFESARYIEQVQNIASEFDRRFTDFASLEPVVTYMCFPFVQNIDVDDIASKLAVLFLLDTAAVESEVLTLQNDIQIKARALQDTKGAFWSLFSEEKYPNIRRCAQCLTCLFGSTYLCESAFSHMKIIKTKFRTTMTDQHLSICLRLATSSYTPDYDILASSSQCSVDCTEFFCEMPRDYGQQGNVYSAYKHHTTMKALIAVTPKGAACFVSDLYEGSASDVHIFEKCGILEHIEPGDVLLVDKGFTIQDLLLPRQATIKIPAFLGKRDSLTAEEEMDTRRVAKARIHVERFNERLKKFKLLGRTIPLSLCPVASQMVYVGCCLVNFQNSLCI</sequence>
<dbReference type="PANTHER" id="PTHR45913:SF21">
    <property type="entry name" value="DUF4371 DOMAIN-CONTAINING PROTEIN"/>
    <property type="match status" value="1"/>
</dbReference>
<gene>
    <name evidence="5" type="ORF">WMY93_007667</name>
</gene>
<dbReference type="Proteomes" id="UP001460270">
    <property type="component" value="Unassembled WGS sequence"/>
</dbReference>
<proteinExistence type="predicted"/>
<dbReference type="Pfam" id="PF18658">
    <property type="entry name" value="zf-C2H2_12"/>
    <property type="match status" value="1"/>
</dbReference>
<evidence type="ECO:0000256" key="1">
    <source>
        <dbReference type="ARBA" id="ARBA00001968"/>
    </source>
</evidence>
<dbReference type="InterPro" id="IPR012337">
    <property type="entry name" value="RNaseH-like_sf"/>
</dbReference>
<comment type="caution">
    <text evidence="5">The sequence shown here is derived from an EMBL/GenBank/DDBJ whole genome shotgun (WGS) entry which is preliminary data.</text>
</comment>